<name>S3CS48_GLAL2</name>
<keyword evidence="4" id="KW-1185">Reference proteome</keyword>
<feature type="transmembrane region" description="Helical" evidence="2">
    <location>
        <begin position="80"/>
        <end position="102"/>
    </location>
</feature>
<evidence type="ECO:0000313" key="3">
    <source>
        <dbReference type="EMBL" id="EPE27889.1"/>
    </source>
</evidence>
<protein>
    <submittedName>
        <fullName evidence="3">Uncharacterized protein</fullName>
    </submittedName>
</protein>
<keyword evidence="2" id="KW-0472">Membrane</keyword>
<dbReference type="AlphaFoldDB" id="S3CS48"/>
<keyword evidence="2" id="KW-1133">Transmembrane helix</keyword>
<feature type="compositionally biased region" description="Polar residues" evidence="1">
    <location>
        <begin position="341"/>
        <end position="357"/>
    </location>
</feature>
<feature type="transmembrane region" description="Helical" evidence="2">
    <location>
        <begin position="46"/>
        <end position="68"/>
    </location>
</feature>
<dbReference type="KEGG" id="glz:GLAREA_04680"/>
<feature type="transmembrane region" description="Helical" evidence="2">
    <location>
        <begin position="276"/>
        <end position="295"/>
    </location>
</feature>
<dbReference type="GeneID" id="19463735"/>
<dbReference type="EMBL" id="KE145369">
    <property type="protein sequence ID" value="EPE27889.1"/>
    <property type="molecule type" value="Genomic_DNA"/>
</dbReference>
<sequence length="363" mass="39911">MAPRRGGSSSGGGYSSGGGGVSCDGCDDPLELRGDGWTFSKTNALFAFYIISAVVLLACLVLASRFKWVRKEGKDKLRNLGFVLATCSVLLMFIISIVDAALREENTTTTYLYFLIYIFSSLGWRLGEILLLAVILRTLYESTASTLVNALPTFNTITIVLLSLLSMSGFGIYIADIVYTIRGGYSGPLFYGTLVQDRQYVDFSYTSLYFLVSIVIVVYSVLLFLKERSQTTTIMLAGVAPSLFLRTLIDLATRGVSSFPNKTSYKDAAGLSWAEQYLYVILTTILFLLVAWIGCIKPRDLNYLSVQQKYNGAVPVEYTTNGPPTAYQPVQTHTAPVSYSNGQPGYSYNTQPTQQPPYRSALP</sequence>
<feature type="transmembrane region" description="Helical" evidence="2">
    <location>
        <begin position="234"/>
        <end position="256"/>
    </location>
</feature>
<evidence type="ECO:0000256" key="1">
    <source>
        <dbReference type="SAM" id="MobiDB-lite"/>
    </source>
</evidence>
<dbReference type="RefSeq" id="XP_008085248.1">
    <property type="nucleotide sequence ID" value="XM_008087057.1"/>
</dbReference>
<keyword evidence="2" id="KW-0812">Transmembrane</keyword>
<dbReference type="HOGENOM" id="CLU_040202_1_0_1"/>
<dbReference type="OrthoDB" id="3440177at2759"/>
<organism evidence="3 4">
    <name type="scientific">Glarea lozoyensis (strain ATCC 20868 / MF5171)</name>
    <dbReference type="NCBI Taxonomy" id="1116229"/>
    <lineage>
        <taxon>Eukaryota</taxon>
        <taxon>Fungi</taxon>
        <taxon>Dikarya</taxon>
        <taxon>Ascomycota</taxon>
        <taxon>Pezizomycotina</taxon>
        <taxon>Leotiomycetes</taxon>
        <taxon>Helotiales</taxon>
        <taxon>Helotiaceae</taxon>
        <taxon>Glarea</taxon>
    </lineage>
</organism>
<accession>S3CS48</accession>
<evidence type="ECO:0000256" key="2">
    <source>
        <dbReference type="SAM" id="Phobius"/>
    </source>
</evidence>
<gene>
    <name evidence="3" type="ORF">GLAREA_04680</name>
</gene>
<dbReference type="Proteomes" id="UP000016922">
    <property type="component" value="Unassembled WGS sequence"/>
</dbReference>
<proteinExistence type="predicted"/>
<reference evidence="3 4" key="1">
    <citation type="journal article" date="2013" name="BMC Genomics">
        <title>Genomics-driven discovery of the pneumocandin biosynthetic gene cluster in the fungus Glarea lozoyensis.</title>
        <authorList>
            <person name="Chen L."/>
            <person name="Yue Q."/>
            <person name="Zhang X."/>
            <person name="Xiang M."/>
            <person name="Wang C."/>
            <person name="Li S."/>
            <person name="Che Y."/>
            <person name="Ortiz-Lopez F.J."/>
            <person name="Bills G.F."/>
            <person name="Liu X."/>
            <person name="An Z."/>
        </authorList>
    </citation>
    <scope>NUCLEOTIDE SEQUENCE [LARGE SCALE GENOMIC DNA]</scope>
    <source>
        <strain evidence="4">ATCC 20868 / MF5171</strain>
    </source>
</reference>
<feature type="transmembrane region" description="Helical" evidence="2">
    <location>
        <begin position="157"/>
        <end position="181"/>
    </location>
</feature>
<dbReference type="eggNOG" id="ENOG502TCN6">
    <property type="taxonomic scope" value="Eukaryota"/>
</dbReference>
<feature type="transmembrane region" description="Helical" evidence="2">
    <location>
        <begin position="114"/>
        <end position="136"/>
    </location>
</feature>
<dbReference type="PROSITE" id="PS51257">
    <property type="entry name" value="PROKAR_LIPOPROTEIN"/>
    <property type="match status" value="1"/>
</dbReference>
<feature type="region of interest" description="Disordered" evidence="1">
    <location>
        <begin position="341"/>
        <end position="363"/>
    </location>
</feature>
<feature type="transmembrane region" description="Helical" evidence="2">
    <location>
        <begin position="207"/>
        <end position="225"/>
    </location>
</feature>
<evidence type="ECO:0000313" key="4">
    <source>
        <dbReference type="Proteomes" id="UP000016922"/>
    </source>
</evidence>